<dbReference type="RefSeq" id="WP_133945682.1">
    <property type="nucleotide sequence ID" value="NZ_SOEO01000003.1"/>
</dbReference>
<dbReference type="AlphaFoldDB" id="A0A4R8I886"/>
<protein>
    <submittedName>
        <fullName evidence="1">Putative addiction module component</fullName>
    </submittedName>
</protein>
<gene>
    <name evidence="1" type="ORF">B0I22_2856</name>
</gene>
<sequence>MNLQYIHDNKGNATAVIIPIEEWQSLKEKYEGLQDEEFQNFDIPDWHKKILDERLEDYRKNPNSNMDFDVMMKSIREKYSL</sequence>
<dbReference type="Proteomes" id="UP000295313">
    <property type="component" value="Unassembled WGS sequence"/>
</dbReference>
<comment type="caution">
    <text evidence="1">The sequence shown here is derived from an EMBL/GenBank/DDBJ whole genome shotgun (WGS) entry which is preliminary data.</text>
</comment>
<organism evidence="1 2">
    <name type="scientific">Epilithonimonas xixisoli</name>
    <dbReference type="NCBI Taxonomy" id="1476462"/>
    <lineage>
        <taxon>Bacteria</taxon>
        <taxon>Pseudomonadati</taxon>
        <taxon>Bacteroidota</taxon>
        <taxon>Flavobacteriia</taxon>
        <taxon>Flavobacteriales</taxon>
        <taxon>Weeksellaceae</taxon>
        <taxon>Chryseobacterium group</taxon>
        <taxon>Epilithonimonas</taxon>
    </lineage>
</organism>
<keyword evidence="2" id="KW-1185">Reference proteome</keyword>
<evidence type="ECO:0000313" key="2">
    <source>
        <dbReference type="Proteomes" id="UP000295313"/>
    </source>
</evidence>
<accession>A0A4R8I886</accession>
<proteinExistence type="predicted"/>
<dbReference type="Pfam" id="PF09720">
    <property type="entry name" value="Unstab_antitox"/>
    <property type="match status" value="1"/>
</dbReference>
<dbReference type="EMBL" id="SOEO01000003">
    <property type="protein sequence ID" value="TDX82822.1"/>
    <property type="molecule type" value="Genomic_DNA"/>
</dbReference>
<dbReference type="OrthoDB" id="798979at2"/>
<reference evidence="1 2" key="1">
    <citation type="submission" date="2019-03" db="EMBL/GenBank/DDBJ databases">
        <title>Genomic Encyclopedia of Type Strains, Phase III (KMG-III): the genomes of soil and plant-associated and newly described type strains.</title>
        <authorList>
            <person name="Whitman W."/>
        </authorList>
    </citation>
    <scope>NUCLEOTIDE SEQUENCE [LARGE SCALE GENOMIC DNA]</scope>
    <source>
        <strain evidence="1 2">CGMCC 1.12802</strain>
    </source>
</reference>
<evidence type="ECO:0000313" key="1">
    <source>
        <dbReference type="EMBL" id="TDX82822.1"/>
    </source>
</evidence>
<name>A0A4R8I886_9FLAO</name>
<dbReference type="InterPro" id="IPR013406">
    <property type="entry name" value="CHP02574_addiction_mod"/>
</dbReference>